<keyword evidence="3" id="KW-1185">Reference proteome</keyword>
<keyword evidence="1" id="KW-0812">Transmembrane</keyword>
<dbReference type="HOGENOM" id="CLU_128155_0_0_4"/>
<dbReference type="RefSeq" id="WP_009119178.1">
    <property type="nucleotide sequence ID" value="NZ_JH164926.1"/>
</dbReference>
<proteinExistence type="predicted"/>
<organism evidence="2 3">
    <name type="scientific">Neisseria shayeganii 871</name>
    <dbReference type="NCBI Taxonomy" id="1032488"/>
    <lineage>
        <taxon>Bacteria</taxon>
        <taxon>Pseudomonadati</taxon>
        <taxon>Pseudomonadota</taxon>
        <taxon>Betaproteobacteria</taxon>
        <taxon>Neisseriales</taxon>
        <taxon>Neisseriaceae</taxon>
        <taxon>Neisseria</taxon>
    </lineage>
</organism>
<dbReference type="Proteomes" id="UP000003019">
    <property type="component" value="Unassembled WGS sequence"/>
</dbReference>
<dbReference type="AlphaFoldDB" id="G4CIP9"/>
<dbReference type="STRING" id="1032488.HMPREF9371_1488"/>
<sequence length="171" mass="19605">MGGGFGKAIQEIREEKMVRIDIGTDLPCSAEQAAAEVCRPRLLHYVAWPLVVFRPREPATWPERWVPGTYRAGLYLGGVLPVGGQAIVISYPQQAAFALLDDGHGRLIRRWSHLITIEPDGTGGCRYRDRVEIAAGWLTWPVALFAHVFYRYRQYRWRWLVRQGFDYGRFA</sequence>
<gene>
    <name evidence="2" type="ORF">HMPREF9371_1488</name>
</gene>
<protein>
    <recommendedName>
        <fullName evidence="4">DUF1990 domain-containing protein</fullName>
    </recommendedName>
</protein>
<keyword evidence="1" id="KW-0472">Membrane</keyword>
<comment type="caution">
    <text evidence="2">The sequence shown here is derived from an EMBL/GenBank/DDBJ whole genome shotgun (WGS) entry which is preliminary data.</text>
</comment>
<evidence type="ECO:0000313" key="2">
    <source>
        <dbReference type="EMBL" id="EGY52296.1"/>
    </source>
</evidence>
<evidence type="ECO:0008006" key="4">
    <source>
        <dbReference type="Google" id="ProtNLM"/>
    </source>
</evidence>
<dbReference type="PATRIC" id="fig|1032488.3.peg.1407"/>
<evidence type="ECO:0000313" key="3">
    <source>
        <dbReference type="Proteomes" id="UP000003019"/>
    </source>
</evidence>
<keyword evidence="1" id="KW-1133">Transmembrane helix</keyword>
<reference evidence="2 3" key="1">
    <citation type="submission" date="2011-05" db="EMBL/GenBank/DDBJ databases">
        <authorList>
            <person name="Muzny D."/>
            <person name="Qin X."/>
            <person name="Deng J."/>
            <person name="Jiang H."/>
            <person name="Liu Y."/>
            <person name="Qu J."/>
            <person name="Song X.-Z."/>
            <person name="Zhang L."/>
            <person name="Thornton R."/>
            <person name="Coyle M."/>
            <person name="Francisco L."/>
            <person name="Jackson L."/>
            <person name="Javaid M."/>
            <person name="Korchina V."/>
            <person name="Kovar C."/>
            <person name="Mata R."/>
            <person name="Mathew T."/>
            <person name="Ngo R."/>
            <person name="Nguyen L."/>
            <person name="Nguyen N."/>
            <person name="Okwuonu G."/>
            <person name="Ongeri F."/>
            <person name="Pham C."/>
            <person name="Simmons D."/>
            <person name="Wilczek-Boney K."/>
            <person name="Hale W."/>
            <person name="Jakkamsetti A."/>
            <person name="Pham P."/>
            <person name="Ruth R."/>
            <person name="San Lucas F."/>
            <person name="Warren J."/>
            <person name="Zhang J."/>
            <person name="Zhao Z."/>
            <person name="Zhou C."/>
            <person name="Zhu D."/>
            <person name="Lee S."/>
            <person name="Bess C."/>
            <person name="Blankenburg K."/>
            <person name="Forbes L."/>
            <person name="Fu Q."/>
            <person name="Gubbala S."/>
            <person name="Hirani K."/>
            <person name="Jayaseelan J.C."/>
            <person name="Lara F."/>
            <person name="Munidasa M."/>
            <person name="Palculict T."/>
            <person name="Patil S."/>
            <person name="Pu L.-L."/>
            <person name="Saada N."/>
            <person name="Tang L."/>
            <person name="Weissenberger G."/>
            <person name="Zhu Y."/>
            <person name="Hemphill L."/>
            <person name="Shang Y."/>
            <person name="Youmans B."/>
            <person name="Ayvaz T."/>
            <person name="Ross M."/>
            <person name="Santibanez J."/>
            <person name="Aqrawi P."/>
            <person name="Gross S."/>
            <person name="Joshi V."/>
            <person name="Fowler G."/>
            <person name="Nazareth L."/>
            <person name="Reid J."/>
            <person name="Worley K."/>
            <person name="Petrosino J."/>
            <person name="Highlander S."/>
            <person name="Gibbs R."/>
        </authorList>
    </citation>
    <scope>NUCLEOTIDE SEQUENCE [LARGE SCALE GENOMIC DNA]</scope>
    <source>
        <strain evidence="2 3">871</strain>
    </source>
</reference>
<name>G4CIP9_9NEIS</name>
<accession>G4CIP9</accession>
<feature type="transmembrane region" description="Helical" evidence="1">
    <location>
        <begin position="134"/>
        <end position="152"/>
    </location>
</feature>
<evidence type="ECO:0000256" key="1">
    <source>
        <dbReference type="SAM" id="Phobius"/>
    </source>
</evidence>
<dbReference type="EMBL" id="AGAY01000054">
    <property type="protein sequence ID" value="EGY52296.1"/>
    <property type="molecule type" value="Genomic_DNA"/>
</dbReference>